<comment type="caution">
    <text evidence="3">The sequence shown here is derived from an EMBL/GenBank/DDBJ whole genome shotgun (WGS) entry which is preliminary data.</text>
</comment>
<evidence type="ECO:0000313" key="3">
    <source>
        <dbReference type="EMBL" id="MBL1090341.1"/>
    </source>
</evidence>
<dbReference type="EMBL" id="JAERRI010000006">
    <property type="protein sequence ID" value="MBL1090341.1"/>
    <property type="molecule type" value="Genomic_DNA"/>
</dbReference>
<keyword evidence="2" id="KW-1133">Transmembrane helix</keyword>
<organism evidence="3 4">
    <name type="scientific">Streptomyces siderophoricus</name>
    <dbReference type="NCBI Taxonomy" id="2802281"/>
    <lineage>
        <taxon>Bacteria</taxon>
        <taxon>Bacillati</taxon>
        <taxon>Actinomycetota</taxon>
        <taxon>Actinomycetes</taxon>
        <taxon>Kitasatosporales</taxon>
        <taxon>Streptomycetaceae</taxon>
        <taxon>Streptomyces</taxon>
    </lineage>
</organism>
<gene>
    <name evidence="3" type="ORF">JK360_13180</name>
</gene>
<evidence type="ECO:0000256" key="2">
    <source>
        <dbReference type="SAM" id="Phobius"/>
    </source>
</evidence>
<sequence length="312" mass="31391">MSTPQQPHNGFEGAPGYGTPPAGPPGGYPQQMPGGQVPGGQVPGGQVPGGQIPPPPGPYAPQGPYDAPAQGPYGAPPQPPYGVPPQGYPGYGGPGMVPPPVPPRNKSGKVWGIVGAIVGVLVVGSIASAVALRGGGSGGSGGSGGPKYRITVPQTLAGGEYKLAKDISQQADSAVPHDGANEHGLRTVGGQYTSGTKSMVMLGMYGSIDDPETSVEHAIQGMTRDGKTVVAVPEKKFTPSGGGGPLTCGVDVRTEMGQKVTLTFCIWADSSASVNVAQTDAAELSKDPQSVDLQAFADQAGKIRNEVRKPLG</sequence>
<accession>A0ABS1MRD1</accession>
<evidence type="ECO:0000256" key="1">
    <source>
        <dbReference type="SAM" id="MobiDB-lite"/>
    </source>
</evidence>
<protein>
    <submittedName>
        <fullName evidence="3">Uncharacterized protein</fullName>
    </submittedName>
</protein>
<proteinExistence type="predicted"/>
<keyword evidence="4" id="KW-1185">Reference proteome</keyword>
<keyword evidence="2" id="KW-0472">Membrane</keyword>
<keyword evidence="2" id="KW-0812">Transmembrane</keyword>
<reference evidence="3 4" key="1">
    <citation type="submission" date="2021-01" db="EMBL/GenBank/DDBJ databases">
        <title>WGS of actinomycetes isolated from Thailand.</title>
        <authorList>
            <person name="Thawai C."/>
        </authorList>
    </citation>
    <scope>NUCLEOTIDE SEQUENCE [LARGE SCALE GENOMIC DNA]</scope>
    <source>
        <strain evidence="3 4">CH9-7</strain>
    </source>
</reference>
<feature type="compositionally biased region" description="Pro residues" evidence="1">
    <location>
        <begin position="51"/>
        <end position="61"/>
    </location>
</feature>
<dbReference type="RefSeq" id="WP_201803613.1">
    <property type="nucleotide sequence ID" value="NZ_JAERRI010000006.1"/>
</dbReference>
<feature type="region of interest" description="Disordered" evidence="1">
    <location>
        <begin position="1"/>
        <end position="88"/>
    </location>
</feature>
<name>A0ABS1MRD1_9ACTN</name>
<evidence type="ECO:0000313" key="4">
    <source>
        <dbReference type="Proteomes" id="UP000629371"/>
    </source>
</evidence>
<feature type="compositionally biased region" description="Low complexity" evidence="1">
    <location>
        <begin position="62"/>
        <end position="73"/>
    </location>
</feature>
<dbReference type="Proteomes" id="UP000629371">
    <property type="component" value="Unassembled WGS sequence"/>
</dbReference>
<feature type="compositionally biased region" description="Gly residues" evidence="1">
    <location>
        <begin position="36"/>
        <end position="48"/>
    </location>
</feature>
<feature type="compositionally biased region" description="Pro residues" evidence="1">
    <location>
        <begin position="74"/>
        <end position="87"/>
    </location>
</feature>
<feature type="transmembrane region" description="Helical" evidence="2">
    <location>
        <begin position="110"/>
        <end position="132"/>
    </location>
</feature>